<evidence type="ECO:0000313" key="2">
    <source>
        <dbReference type="Proteomes" id="UP000631114"/>
    </source>
</evidence>
<reference evidence="1 2" key="1">
    <citation type="submission" date="2020-10" db="EMBL/GenBank/DDBJ databases">
        <title>The Coptis chinensis genome and diversification of protoberbering-type alkaloids.</title>
        <authorList>
            <person name="Wang B."/>
            <person name="Shu S."/>
            <person name="Song C."/>
            <person name="Liu Y."/>
        </authorList>
    </citation>
    <scope>NUCLEOTIDE SEQUENCE [LARGE SCALE GENOMIC DNA]</scope>
    <source>
        <strain evidence="1">HL-2020</strain>
        <tissue evidence="1">Leaf</tissue>
    </source>
</reference>
<dbReference type="AlphaFoldDB" id="A0A835IC46"/>
<keyword evidence="2" id="KW-1185">Reference proteome</keyword>
<name>A0A835IC46_9MAGN</name>
<evidence type="ECO:0000313" key="1">
    <source>
        <dbReference type="EMBL" id="KAF9614119.1"/>
    </source>
</evidence>
<dbReference type="EMBL" id="JADFTS010000003">
    <property type="protein sequence ID" value="KAF9614119.1"/>
    <property type="molecule type" value="Genomic_DNA"/>
</dbReference>
<dbReference type="Proteomes" id="UP000631114">
    <property type="component" value="Unassembled WGS sequence"/>
</dbReference>
<comment type="caution">
    <text evidence="1">The sequence shown here is derived from an EMBL/GenBank/DDBJ whole genome shotgun (WGS) entry which is preliminary data.</text>
</comment>
<organism evidence="1 2">
    <name type="scientific">Coptis chinensis</name>
    <dbReference type="NCBI Taxonomy" id="261450"/>
    <lineage>
        <taxon>Eukaryota</taxon>
        <taxon>Viridiplantae</taxon>
        <taxon>Streptophyta</taxon>
        <taxon>Embryophyta</taxon>
        <taxon>Tracheophyta</taxon>
        <taxon>Spermatophyta</taxon>
        <taxon>Magnoliopsida</taxon>
        <taxon>Ranunculales</taxon>
        <taxon>Ranunculaceae</taxon>
        <taxon>Coptidoideae</taxon>
        <taxon>Coptis</taxon>
    </lineage>
</organism>
<sequence length="118" mass="12047">MADSREEPTVQHYSIEITTYNNNNNNNLTLWLELTGGVDGVAASSPNIKLYKPFILDLVPGVGPLDLLLPLLPLSACGVGSCCIGGGVACTGGCGALHPLVLLLSLPHCSCIGGGDSG</sequence>
<accession>A0A835IC46</accession>
<proteinExistence type="predicted"/>
<protein>
    <submittedName>
        <fullName evidence="1">Uncharacterized protein</fullName>
    </submittedName>
</protein>
<gene>
    <name evidence="1" type="ORF">IFM89_015381</name>
</gene>